<dbReference type="InterPro" id="IPR044821">
    <property type="entry name" value="At1g28695/At4g15970-like"/>
</dbReference>
<dbReference type="GeneID" id="115739990"/>
<dbReference type="PANTHER" id="PTHR46038">
    <property type="entry name" value="EXPRESSED PROTEIN-RELATED"/>
    <property type="match status" value="1"/>
</dbReference>
<sequence length="401" mass="46334">MPLIPWRSAAFHHRRRCQSAAAPPFLSRTDRAIDMLADYSPSAAAAAASAAFFPRRRSLLVCFLLLLFLSLYWLILYGAKVESSLEASGSSRYSEKYRLENVLKDAAMKDRTVILTTLNEAWAAPNSILDLFLESFRIGDGTRRLLKHLVIVALDKKAFLRCVAVHTYCVALTTEGVDFSAEAYFMTPDYLKMMWRRIDFLRSILEMGYNFIFTDADILWFRNPFPRFFEDADFQIACDHFLGDPYDIQNRPNGGFNFVKSNNRTIQFYKFWYSSQAMYPGYHDQDTLNFIKFDPFITDIGLKMRFLDTTYFGGLCEPSKDLSQVCTMHANCCFGLDSKLNDLRMMLEDWKDFMSLTPRLKRSLNLSWRVPDKCSLEALIQYGSPVNNDRWYGSPANNVRL</sequence>
<keyword evidence="3" id="KW-1185">Reference proteome</keyword>
<accession>A0A8B8P5K3</accession>
<dbReference type="Proteomes" id="UP000827889">
    <property type="component" value="Chromosome 5"/>
</dbReference>
<dbReference type="AlphaFoldDB" id="A0A8B8P5K3"/>
<evidence type="ECO:0000313" key="3">
    <source>
        <dbReference type="Proteomes" id="UP000827889"/>
    </source>
</evidence>
<name>A0A8B8P5K3_9MYRT</name>
<protein>
    <submittedName>
        <fullName evidence="4">Uncharacterized protein At4g15970-like</fullName>
    </submittedName>
</protein>
<evidence type="ECO:0000259" key="2">
    <source>
        <dbReference type="Pfam" id="PF03407"/>
    </source>
</evidence>
<gene>
    <name evidence="4" type="primary">LOC115739990</name>
</gene>
<feature type="transmembrane region" description="Helical" evidence="1">
    <location>
        <begin position="59"/>
        <end position="79"/>
    </location>
</feature>
<reference evidence="4" key="1">
    <citation type="submission" date="2025-08" db="UniProtKB">
        <authorList>
            <consortium name="RefSeq"/>
        </authorList>
    </citation>
    <scope>IDENTIFICATION</scope>
    <source>
        <tissue evidence="4">Leaf</tissue>
    </source>
</reference>
<dbReference type="OrthoDB" id="540503at2759"/>
<organism evidence="3 4">
    <name type="scientific">Rhodamnia argentea</name>
    <dbReference type="NCBI Taxonomy" id="178133"/>
    <lineage>
        <taxon>Eukaryota</taxon>
        <taxon>Viridiplantae</taxon>
        <taxon>Streptophyta</taxon>
        <taxon>Embryophyta</taxon>
        <taxon>Tracheophyta</taxon>
        <taxon>Spermatophyta</taxon>
        <taxon>Magnoliopsida</taxon>
        <taxon>eudicotyledons</taxon>
        <taxon>Gunneridae</taxon>
        <taxon>Pentapetalae</taxon>
        <taxon>rosids</taxon>
        <taxon>malvids</taxon>
        <taxon>Myrtales</taxon>
        <taxon>Myrtaceae</taxon>
        <taxon>Myrtoideae</taxon>
        <taxon>Myrteae</taxon>
        <taxon>Australasian group</taxon>
        <taxon>Rhodamnia</taxon>
    </lineage>
</organism>
<dbReference type="RefSeq" id="XP_030529178.1">
    <property type="nucleotide sequence ID" value="XM_030673318.2"/>
</dbReference>
<evidence type="ECO:0000256" key="1">
    <source>
        <dbReference type="SAM" id="Phobius"/>
    </source>
</evidence>
<dbReference type="Pfam" id="PF03407">
    <property type="entry name" value="Nucleotid_trans"/>
    <property type="match status" value="1"/>
</dbReference>
<keyword evidence="1" id="KW-1133">Transmembrane helix</keyword>
<feature type="domain" description="Nucleotide-diphospho-sugar transferase" evidence="2">
    <location>
        <begin position="145"/>
        <end position="343"/>
    </location>
</feature>
<proteinExistence type="predicted"/>
<keyword evidence="1" id="KW-0812">Transmembrane</keyword>
<keyword evidence="1" id="KW-0472">Membrane</keyword>
<dbReference type="KEGG" id="rarg:115739990"/>
<dbReference type="InterPro" id="IPR005069">
    <property type="entry name" value="Nucl-diP-sugar_transferase"/>
</dbReference>
<evidence type="ECO:0000313" key="4">
    <source>
        <dbReference type="RefSeq" id="XP_030529178.1"/>
    </source>
</evidence>
<dbReference type="PANTHER" id="PTHR46038:SF38">
    <property type="entry name" value="GLYCOSYLTRANSFERASE-RELATED"/>
    <property type="match status" value="1"/>
</dbReference>